<sequence length="208" mass="23635">MLPHSDDIPRPLNTRLPPRHAPWVRPRHDDPVFMPTMMRPPLPQHYLVDHRQGDLEILIGWPQWMPEGATAIFVTAESDDGAVDTTEHMHSRNGQRLHTPDLRHMAEDDIAATLVLPYREGSSVTLHVMAESHPYEPPRSIGGTTVMLPDAPKGACDRRRLQLLAPLDINVELVCTPSGPELGDMYQEHPYYDQWQQDTPLGSWRVID</sequence>
<proteinExistence type="predicted"/>
<reference evidence="2" key="1">
    <citation type="submission" date="2021-01" db="EMBL/GenBank/DDBJ databases">
        <authorList>
            <person name="Corre E."/>
            <person name="Pelletier E."/>
            <person name="Niang G."/>
            <person name="Scheremetjew M."/>
            <person name="Finn R."/>
            <person name="Kale V."/>
            <person name="Holt S."/>
            <person name="Cochrane G."/>
            <person name="Meng A."/>
            <person name="Brown T."/>
            <person name="Cohen L."/>
        </authorList>
    </citation>
    <scope>NUCLEOTIDE SEQUENCE</scope>
    <source>
        <strain evidence="2">UTEX LB 985</strain>
    </source>
</reference>
<evidence type="ECO:0000256" key="1">
    <source>
        <dbReference type="SAM" id="MobiDB-lite"/>
    </source>
</evidence>
<dbReference type="EMBL" id="HBGU01035933">
    <property type="protein sequence ID" value="CAD9461268.1"/>
    <property type="molecule type" value="Transcribed_RNA"/>
</dbReference>
<evidence type="ECO:0000313" key="2">
    <source>
        <dbReference type="EMBL" id="CAD9461268.1"/>
    </source>
</evidence>
<gene>
    <name evidence="2" type="ORF">CBRE1094_LOCUS19710</name>
</gene>
<protein>
    <submittedName>
        <fullName evidence="2">Uncharacterized protein</fullName>
    </submittedName>
</protein>
<organism evidence="2">
    <name type="scientific">Haptolina brevifila</name>
    <dbReference type="NCBI Taxonomy" id="156173"/>
    <lineage>
        <taxon>Eukaryota</taxon>
        <taxon>Haptista</taxon>
        <taxon>Haptophyta</taxon>
        <taxon>Prymnesiophyceae</taxon>
        <taxon>Prymnesiales</taxon>
        <taxon>Prymnesiaceae</taxon>
        <taxon>Haptolina</taxon>
    </lineage>
</organism>
<accession>A0A7S2GQ10</accession>
<dbReference type="AlphaFoldDB" id="A0A7S2GQ10"/>
<feature type="region of interest" description="Disordered" evidence="1">
    <location>
        <begin position="1"/>
        <end position="26"/>
    </location>
</feature>
<name>A0A7S2GQ10_9EUKA</name>